<proteinExistence type="predicted"/>
<dbReference type="SUPFAM" id="SSF161084">
    <property type="entry name" value="MAPEG domain-like"/>
    <property type="match status" value="1"/>
</dbReference>
<dbReference type="InterPro" id="IPR001129">
    <property type="entry name" value="Membr-assoc_MAPEG"/>
</dbReference>
<sequence length="128" mass="13932">MPTALFVLVFVSVIPYVLAGLGGYAKVQQLGHLDNHHPRLQERKLSGRAARIIAAQSNAWEALAFYTATILTVNLSGVPWSDLSMPAIIFAITRMAHPVMYIADIAIGRTFVVIVGVTSCIYMLSLAF</sequence>
<gene>
    <name evidence="6" type="ORF">PUN50_09390</name>
</gene>
<keyword evidence="2 5" id="KW-0812">Transmembrane</keyword>
<evidence type="ECO:0000313" key="6">
    <source>
        <dbReference type="EMBL" id="WDG06964.1"/>
    </source>
</evidence>
<dbReference type="AlphaFoldDB" id="A0AAQ2XX84"/>
<name>A0AAQ2XX84_9VIBR</name>
<evidence type="ECO:0000256" key="2">
    <source>
        <dbReference type="ARBA" id="ARBA00022692"/>
    </source>
</evidence>
<dbReference type="GO" id="GO:0016020">
    <property type="term" value="C:membrane"/>
    <property type="evidence" value="ECO:0007669"/>
    <property type="project" value="UniProtKB-SubCell"/>
</dbReference>
<evidence type="ECO:0000313" key="7">
    <source>
        <dbReference type="Proteomes" id="UP001219537"/>
    </source>
</evidence>
<dbReference type="PANTHER" id="PTHR35371:SF1">
    <property type="entry name" value="BLR7753 PROTEIN"/>
    <property type="match status" value="1"/>
</dbReference>
<evidence type="ECO:0000256" key="4">
    <source>
        <dbReference type="ARBA" id="ARBA00023136"/>
    </source>
</evidence>
<dbReference type="Pfam" id="PF01124">
    <property type="entry name" value="MAPEG"/>
    <property type="match status" value="1"/>
</dbReference>
<comment type="subcellular location">
    <subcellularLocation>
        <location evidence="1">Membrane</location>
    </subcellularLocation>
</comment>
<organism evidence="6 7">
    <name type="scientific">Vibrio campbellii</name>
    <dbReference type="NCBI Taxonomy" id="680"/>
    <lineage>
        <taxon>Bacteria</taxon>
        <taxon>Pseudomonadati</taxon>
        <taxon>Pseudomonadota</taxon>
        <taxon>Gammaproteobacteria</taxon>
        <taxon>Vibrionales</taxon>
        <taxon>Vibrionaceae</taxon>
        <taxon>Vibrio</taxon>
    </lineage>
</organism>
<keyword evidence="4 5" id="KW-0472">Membrane</keyword>
<dbReference type="RefSeq" id="WP_182053263.1">
    <property type="nucleotide sequence ID" value="NZ_CP117988.1"/>
</dbReference>
<evidence type="ECO:0000256" key="5">
    <source>
        <dbReference type="SAM" id="Phobius"/>
    </source>
</evidence>
<dbReference type="PANTHER" id="PTHR35371">
    <property type="entry name" value="INNER MEMBRANE PROTEIN"/>
    <property type="match status" value="1"/>
</dbReference>
<keyword evidence="3 5" id="KW-1133">Transmembrane helix</keyword>
<accession>A0AAQ2XX84</accession>
<dbReference type="Proteomes" id="UP001219537">
    <property type="component" value="Chromosome 1"/>
</dbReference>
<dbReference type="Gene3D" id="1.20.120.550">
    <property type="entry name" value="Membrane associated eicosanoid/glutathione metabolism-like domain"/>
    <property type="match status" value="1"/>
</dbReference>
<feature type="transmembrane region" description="Helical" evidence="5">
    <location>
        <begin position="110"/>
        <end position="127"/>
    </location>
</feature>
<evidence type="ECO:0000256" key="3">
    <source>
        <dbReference type="ARBA" id="ARBA00022989"/>
    </source>
</evidence>
<dbReference type="InterPro" id="IPR023352">
    <property type="entry name" value="MAPEG-like_dom_sf"/>
</dbReference>
<evidence type="ECO:0000256" key="1">
    <source>
        <dbReference type="ARBA" id="ARBA00004370"/>
    </source>
</evidence>
<reference evidence="6" key="1">
    <citation type="submission" date="2023-02" db="EMBL/GenBank/DDBJ databases">
        <title>Isolation, identification, and genome analysis of Vibrio campbellii in the Penaeus vannamei larvae stage.</title>
        <authorList>
            <person name="Huang T."/>
            <person name="Zhang B."/>
        </authorList>
    </citation>
    <scope>NUCLEOTIDE SEQUENCE</scope>
    <source>
        <strain evidence="6">20220413_1</strain>
    </source>
</reference>
<protein>
    <submittedName>
        <fullName evidence="6">MAPEG family protein</fullName>
    </submittedName>
</protein>
<dbReference type="EMBL" id="CP117988">
    <property type="protein sequence ID" value="WDG06964.1"/>
    <property type="molecule type" value="Genomic_DNA"/>
</dbReference>